<organism evidence="2 3">
    <name type="scientific">Neogemmobacter tilapiae</name>
    <dbReference type="NCBI Taxonomy" id="875041"/>
    <lineage>
        <taxon>Bacteria</taxon>
        <taxon>Pseudomonadati</taxon>
        <taxon>Pseudomonadota</taxon>
        <taxon>Alphaproteobacteria</taxon>
        <taxon>Rhodobacterales</taxon>
        <taxon>Paracoccaceae</taxon>
        <taxon>Neogemmobacter</taxon>
    </lineage>
</organism>
<evidence type="ECO:0000313" key="3">
    <source>
        <dbReference type="Proteomes" id="UP000638981"/>
    </source>
</evidence>
<feature type="compositionally biased region" description="Gly residues" evidence="1">
    <location>
        <begin position="93"/>
        <end position="105"/>
    </location>
</feature>
<accession>A0A918TF74</accession>
<keyword evidence="3" id="KW-1185">Reference proteome</keyword>
<gene>
    <name evidence="2" type="ORF">GCM10007315_00540</name>
</gene>
<name>A0A918TF74_9RHOB</name>
<evidence type="ECO:0000256" key="1">
    <source>
        <dbReference type="SAM" id="MobiDB-lite"/>
    </source>
</evidence>
<proteinExistence type="predicted"/>
<protein>
    <submittedName>
        <fullName evidence="2">Uncharacterized protein</fullName>
    </submittedName>
</protein>
<feature type="region of interest" description="Disordered" evidence="1">
    <location>
        <begin position="76"/>
        <end position="105"/>
    </location>
</feature>
<dbReference type="EMBL" id="BMYJ01000001">
    <property type="protein sequence ID" value="GHC43440.1"/>
    <property type="molecule type" value="Genomic_DNA"/>
</dbReference>
<comment type="caution">
    <text evidence="2">The sequence shown here is derived from an EMBL/GenBank/DDBJ whole genome shotgun (WGS) entry which is preliminary data.</text>
</comment>
<dbReference type="Proteomes" id="UP000638981">
    <property type="component" value="Unassembled WGS sequence"/>
</dbReference>
<dbReference type="AlphaFoldDB" id="A0A918TF74"/>
<evidence type="ECO:0000313" key="2">
    <source>
        <dbReference type="EMBL" id="GHC43440.1"/>
    </source>
</evidence>
<reference evidence="2" key="1">
    <citation type="journal article" date="2014" name="Int. J. Syst. Evol. Microbiol.">
        <title>Complete genome sequence of Corynebacterium casei LMG S-19264T (=DSM 44701T), isolated from a smear-ripened cheese.</title>
        <authorList>
            <consortium name="US DOE Joint Genome Institute (JGI-PGF)"/>
            <person name="Walter F."/>
            <person name="Albersmeier A."/>
            <person name="Kalinowski J."/>
            <person name="Ruckert C."/>
        </authorList>
    </citation>
    <scope>NUCLEOTIDE SEQUENCE</scope>
    <source>
        <strain evidence="2">KCTC 23310</strain>
    </source>
</reference>
<sequence>MMDYDSVGNDLHVEDAKPSIVVRSNLHLITFPKSKLRKWSFSGDVLPLPSPTPMGIDPDRWPEDETFLRVKWHNIEKHYGGKKPPTPDPSPPGGGEGSRISKGGA</sequence>
<reference evidence="2" key="2">
    <citation type="submission" date="2020-09" db="EMBL/GenBank/DDBJ databases">
        <authorList>
            <person name="Sun Q."/>
            <person name="Kim S."/>
        </authorList>
    </citation>
    <scope>NUCLEOTIDE SEQUENCE</scope>
    <source>
        <strain evidence="2">KCTC 23310</strain>
    </source>
</reference>